<evidence type="ECO:0000313" key="1">
    <source>
        <dbReference type="EMBL" id="MBC8557398.1"/>
    </source>
</evidence>
<dbReference type="RefSeq" id="WP_022140533.1">
    <property type="nucleotide sequence ID" value="NZ_JACRSW010000027.1"/>
</dbReference>
<name>A0ABR7MUI6_9FIRM</name>
<protein>
    <submittedName>
        <fullName evidence="1">Lar family restriction alleviation protein</fullName>
    </submittedName>
</protein>
<dbReference type="Proteomes" id="UP000637513">
    <property type="component" value="Unassembled WGS sequence"/>
</dbReference>
<sequence>MNSKEQIEQLEINDCPLCDGGALLEEECGCGYYVMCLECGCHSVTIDFRSEEERLDAAKRTIMLWNTGKVISSSPGE</sequence>
<organism evidence="1 2">
    <name type="scientific">Jutongia hominis</name>
    <dbReference type="NCBI Taxonomy" id="2763664"/>
    <lineage>
        <taxon>Bacteria</taxon>
        <taxon>Bacillati</taxon>
        <taxon>Bacillota</taxon>
        <taxon>Clostridia</taxon>
        <taxon>Lachnospirales</taxon>
        <taxon>Lachnospiraceae</taxon>
        <taxon>Jutongia</taxon>
    </lineage>
</organism>
<dbReference type="Pfam" id="PF14354">
    <property type="entry name" value="Lar_restr_allev"/>
    <property type="match status" value="1"/>
</dbReference>
<dbReference type="EMBL" id="JACRSW010000027">
    <property type="protein sequence ID" value="MBC8557398.1"/>
    <property type="molecule type" value="Genomic_DNA"/>
</dbReference>
<accession>A0ABR7MUI6</accession>
<proteinExistence type="predicted"/>
<reference evidence="1 2" key="1">
    <citation type="submission" date="2020-08" db="EMBL/GenBank/DDBJ databases">
        <title>Genome public.</title>
        <authorList>
            <person name="Liu C."/>
            <person name="Sun Q."/>
        </authorList>
    </citation>
    <scope>NUCLEOTIDE SEQUENCE [LARGE SCALE GENOMIC DNA]</scope>
    <source>
        <strain evidence="1 2">BX3</strain>
    </source>
</reference>
<evidence type="ECO:0000313" key="2">
    <source>
        <dbReference type="Proteomes" id="UP000637513"/>
    </source>
</evidence>
<keyword evidence="2" id="KW-1185">Reference proteome</keyword>
<gene>
    <name evidence="1" type="ORF">H8700_06730</name>
</gene>
<comment type="caution">
    <text evidence="1">The sequence shown here is derived from an EMBL/GenBank/DDBJ whole genome shotgun (WGS) entry which is preliminary data.</text>
</comment>